<dbReference type="GO" id="GO:0004619">
    <property type="term" value="F:phosphoglycerate mutase activity"/>
    <property type="evidence" value="ECO:0007669"/>
    <property type="project" value="UniProtKB-EC"/>
</dbReference>
<dbReference type="RefSeq" id="WP_214057422.1">
    <property type="nucleotide sequence ID" value="NZ_BAAAHS010000064.1"/>
</dbReference>
<name>A0ABX8EDU3_9ACTN</name>
<evidence type="ECO:0000313" key="2">
    <source>
        <dbReference type="Proteomes" id="UP000679307"/>
    </source>
</evidence>
<dbReference type="CDD" id="cd07067">
    <property type="entry name" value="HP_PGM_like"/>
    <property type="match status" value="1"/>
</dbReference>
<dbReference type="Pfam" id="PF00300">
    <property type="entry name" value="His_Phos_1"/>
    <property type="match status" value="1"/>
</dbReference>
<accession>A0ABX8EDU3</accession>
<reference evidence="1 2" key="1">
    <citation type="submission" date="2021-05" db="EMBL/GenBank/DDBJ databases">
        <title>Complete genome of Nocardioides aquaticus KCTC 9944T isolated from meromictic and hypersaline Ekho Lake, Antarctica.</title>
        <authorList>
            <person name="Hwang K."/>
            <person name="Kim K.M."/>
            <person name="Choe H."/>
        </authorList>
    </citation>
    <scope>NUCLEOTIDE SEQUENCE [LARGE SCALE GENOMIC DNA]</scope>
    <source>
        <strain evidence="1 2">KCTC 9944</strain>
    </source>
</reference>
<dbReference type="InterPro" id="IPR013078">
    <property type="entry name" value="His_Pase_superF_clade-1"/>
</dbReference>
<proteinExistence type="predicted"/>
<dbReference type="InterPro" id="IPR050275">
    <property type="entry name" value="PGM_Phosphatase"/>
</dbReference>
<dbReference type="SUPFAM" id="SSF53254">
    <property type="entry name" value="Phosphoglycerate mutase-like"/>
    <property type="match status" value="1"/>
</dbReference>
<dbReference type="PROSITE" id="PS00175">
    <property type="entry name" value="PG_MUTASE"/>
    <property type="match status" value="1"/>
</dbReference>
<dbReference type="PANTHER" id="PTHR48100:SF58">
    <property type="entry name" value="PE-PGRS FAMILY PROTEIN PE_PGRS11"/>
    <property type="match status" value="1"/>
</dbReference>
<dbReference type="Gene3D" id="3.40.50.1240">
    <property type="entry name" value="Phosphoglycerate mutase-like"/>
    <property type="match status" value="1"/>
</dbReference>
<organism evidence="1 2">
    <name type="scientific">Nocardioides aquaticus</name>
    <dbReference type="NCBI Taxonomy" id="160826"/>
    <lineage>
        <taxon>Bacteria</taxon>
        <taxon>Bacillati</taxon>
        <taxon>Actinomycetota</taxon>
        <taxon>Actinomycetes</taxon>
        <taxon>Propionibacteriales</taxon>
        <taxon>Nocardioidaceae</taxon>
        <taxon>Nocardioides</taxon>
    </lineage>
</organism>
<dbReference type="SMART" id="SM00855">
    <property type="entry name" value="PGAM"/>
    <property type="match status" value="1"/>
</dbReference>
<gene>
    <name evidence="1" type="ORF">ENKNEFLB_00112</name>
</gene>
<evidence type="ECO:0000313" key="1">
    <source>
        <dbReference type="EMBL" id="QVT77746.1"/>
    </source>
</evidence>
<dbReference type="InterPro" id="IPR029033">
    <property type="entry name" value="His_PPase_superfam"/>
</dbReference>
<dbReference type="EC" id="5.4.2.12" evidence="1"/>
<protein>
    <submittedName>
        <fullName evidence="1">PE-PGRS family protein PE_PGRS11</fullName>
        <ecNumber evidence="1">5.4.2.12</ecNumber>
    </submittedName>
</protein>
<dbReference type="InterPro" id="IPR001345">
    <property type="entry name" value="PG/BPGM_mutase_AS"/>
</dbReference>
<keyword evidence="1" id="KW-0413">Isomerase</keyword>
<dbReference type="PANTHER" id="PTHR48100">
    <property type="entry name" value="BROAD-SPECIFICITY PHOSPHATASE YOR283W-RELATED"/>
    <property type="match status" value="1"/>
</dbReference>
<sequence length="221" mass="23287">MRLILVRHGQTSSNVAGALDTDEPGADLTELGRRQAAAVPGALADEDVTAVYASPLVRTQQTASPLAEARGLPVVVRRGLEEVSAGDLEMRTDEEAVLAYVDLLRSWMHVDRDRRLPGGEDGTSFLARFDAVVADLAEAHGPDDTVVVVSHGAAIRVWTAVATAMSPEHAAELHVSNTAAAVLQGSPDDGWELVSWTGDPLGGPELLDLSAHDVTGDDVED</sequence>
<keyword evidence="2" id="KW-1185">Reference proteome</keyword>
<dbReference type="Proteomes" id="UP000679307">
    <property type="component" value="Chromosome"/>
</dbReference>
<dbReference type="EMBL" id="CP075371">
    <property type="protein sequence ID" value="QVT77746.1"/>
    <property type="molecule type" value="Genomic_DNA"/>
</dbReference>